<evidence type="ECO:0000256" key="2">
    <source>
        <dbReference type="SAM" id="Phobius"/>
    </source>
</evidence>
<accession>A0A3N1LHX5</accession>
<dbReference type="Proteomes" id="UP000278222">
    <property type="component" value="Unassembled WGS sequence"/>
</dbReference>
<keyword evidence="2" id="KW-0812">Transmembrane</keyword>
<protein>
    <submittedName>
        <fullName evidence="3">Uncharacterized protein</fullName>
    </submittedName>
</protein>
<feature type="region of interest" description="Disordered" evidence="1">
    <location>
        <begin position="147"/>
        <end position="211"/>
    </location>
</feature>
<evidence type="ECO:0000313" key="3">
    <source>
        <dbReference type="EMBL" id="ROP91137.1"/>
    </source>
</evidence>
<feature type="transmembrane region" description="Helical" evidence="2">
    <location>
        <begin position="38"/>
        <end position="59"/>
    </location>
</feature>
<feature type="compositionally biased region" description="Basic residues" evidence="1">
    <location>
        <begin position="200"/>
        <end position="211"/>
    </location>
</feature>
<feature type="compositionally biased region" description="Polar residues" evidence="1">
    <location>
        <begin position="152"/>
        <end position="174"/>
    </location>
</feature>
<reference evidence="3 4" key="1">
    <citation type="submission" date="2018-11" db="EMBL/GenBank/DDBJ databases">
        <title>Genomic Encyclopedia of Type Strains, Phase IV (KMG-IV): sequencing the most valuable type-strain genomes for metagenomic binning, comparative biology and taxonomic classification.</title>
        <authorList>
            <person name="Goeker M."/>
        </authorList>
    </citation>
    <scope>NUCLEOTIDE SEQUENCE [LARGE SCALE GENOMIC DNA]</scope>
    <source>
        <strain evidence="3 4">DSM 5900</strain>
    </source>
</reference>
<keyword evidence="4" id="KW-1185">Reference proteome</keyword>
<comment type="caution">
    <text evidence="3">The sequence shown here is derived from an EMBL/GenBank/DDBJ whole genome shotgun (WGS) entry which is preliminary data.</text>
</comment>
<dbReference type="EMBL" id="RJKX01000014">
    <property type="protein sequence ID" value="ROP91137.1"/>
    <property type="molecule type" value="Genomic_DNA"/>
</dbReference>
<feature type="transmembrane region" description="Helical" evidence="2">
    <location>
        <begin position="71"/>
        <end position="98"/>
    </location>
</feature>
<dbReference type="AlphaFoldDB" id="A0A3N1LHX5"/>
<gene>
    <name evidence="3" type="ORF">EDC65_3000</name>
</gene>
<keyword evidence="2" id="KW-1133">Transmembrane helix</keyword>
<keyword evidence="2" id="KW-0472">Membrane</keyword>
<sequence length="211" mass="22061">MPLLHATRIARDASPALRQIARTVAHATAPARPYADRAVSSITFFGIGFLVGTACWLMMREYVAEPNGFAASWLMVMLIGLVTGTLCGFAAMAVAATLQAARARPPASLAHLPDPSPLATVGPLLAPLVAAVRSQFGRWGGKAGVAARQPIRASTRSSAPVSSHSMATRSTATRARQEGGKRTASLAVVTSRAPKPAAKPSKRKSSSPRKR</sequence>
<proteinExistence type="predicted"/>
<organism evidence="3 4">
    <name type="scientific">Stella humosa</name>
    <dbReference type="NCBI Taxonomy" id="94"/>
    <lineage>
        <taxon>Bacteria</taxon>
        <taxon>Pseudomonadati</taxon>
        <taxon>Pseudomonadota</taxon>
        <taxon>Alphaproteobacteria</taxon>
        <taxon>Rhodospirillales</taxon>
        <taxon>Stellaceae</taxon>
        <taxon>Stella</taxon>
    </lineage>
</organism>
<evidence type="ECO:0000256" key="1">
    <source>
        <dbReference type="SAM" id="MobiDB-lite"/>
    </source>
</evidence>
<evidence type="ECO:0000313" key="4">
    <source>
        <dbReference type="Proteomes" id="UP000278222"/>
    </source>
</evidence>
<name>A0A3N1LHX5_9PROT</name>